<keyword evidence="3" id="KW-1185">Reference proteome</keyword>
<gene>
    <name evidence="2" type="ORF">SAMN06296065_102156</name>
</gene>
<proteinExistence type="predicted"/>
<evidence type="ECO:0000313" key="2">
    <source>
        <dbReference type="EMBL" id="SMP56622.1"/>
    </source>
</evidence>
<evidence type="ECO:0000313" key="3">
    <source>
        <dbReference type="Proteomes" id="UP001157910"/>
    </source>
</evidence>
<feature type="region of interest" description="Disordered" evidence="1">
    <location>
        <begin position="1"/>
        <end position="20"/>
    </location>
</feature>
<reference evidence="2 3" key="1">
    <citation type="submission" date="2017-05" db="EMBL/GenBank/DDBJ databases">
        <authorList>
            <person name="Varghese N."/>
            <person name="Submissions S."/>
        </authorList>
    </citation>
    <scope>NUCLEOTIDE SEQUENCE [LARGE SCALE GENOMIC DNA]</scope>
    <source>
        <strain evidence="2 3">SM16</strain>
    </source>
</reference>
<dbReference type="EMBL" id="FXUI01000002">
    <property type="protein sequence ID" value="SMP56622.1"/>
    <property type="molecule type" value="Genomic_DNA"/>
</dbReference>
<comment type="caution">
    <text evidence="2">The sequence shown here is derived from an EMBL/GenBank/DDBJ whole genome shotgun (WGS) entry which is preliminary data.</text>
</comment>
<sequence>MLRPGDHIENKETDMKPGTRLKSATCDTEVMVIRAADGQIECGGAPMAENKPAEAAPLAADFSAGTLMGKRYVDGANTYELLCVKPGKGSLSVDGQALVIKDAKPLPASD</sequence>
<evidence type="ECO:0008006" key="4">
    <source>
        <dbReference type="Google" id="ProtNLM"/>
    </source>
</evidence>
<accession>A0ABY1Q1X7</accession>
<protein>
    <recommendedName>
        <fullName evidence="4">PAAR motif-containing protein</fullName>
    </recommendedName>
</protein>
<organism evidence="2 3">
    <name type="scientific">Novosphingobium panipatense</name>
    <dbReference type="NCBI Taxonomy" id="428991"/>
    <lineage>
        <taxon>Bacteria</taxon>
        <taxon>Pseudomonadati</taxon>
        <taxon>Pseudomonadota</taxon>
        <taxon>Alphaproteobacteria</taxon>
        <taxon>Sphingomonadales</taxon>
        <taxon>Sphingomonadaceae</taxon>
        <taxon>Novosphingobium</taxon>
    </lineage>
</organism>
<feature type="compositionally biased region" description="Basic and acidic residues" evidence="1">
    <location>
        <begin position="1"/>
        <end position="17"/>
    </location>
</feature>
<evidence type="ECO:0000256" key="1">
    <source>
        <dbReference type="SAM" id="MobiDB-lite"/>
    </source>
</evidence>
<dbReference type="Proteomes" id="UP001157910">
    <property type="component" value="Unassembled WGS sequence"/>
</dbReference>
<name>A0ABY1Q1X7_9SPHN</name>